<keyword evidence="1" id="KW-0472">Membrane</keyword>
<gene>
    <name evidence="2" type="ORF">KFK14_12730</name>
</gene>
<dbReference type="Proteomes" id="UP000681425">
    <property type="component" value="Chromosome"/>
</dbReference>
<dbReference type="EMBL" id="CP073910">
    <property type="protein sequence ID" value="QUT04011.1"/>
    <property type="molecule type" value="Genomic_DNA"/>
</dbReference>
<evidence type="ECO:0000256" key="1">
    <source>
        <dbReference type="SAM" id="Phobius"/>
    </source>
</evidence>
<dbReference type="RefSeq" id="WP_212607906.1">
    <property type="nucleotide sequence ID" value="NZ_CP073910.1"/>
</dbReference>
<keyword evidence="1" id="KW-1133">Transmembrane helix</keyword>
<name>A0A975K346_9SPHN</name>
<dbReference type="KEGG" id="spph:KFK14_12730"/>
<evidence type="ECO:0000313" key="3">
    <source>
        <dbReference type="Proteomes" id="UP000681425"/>
    </source>
</evidence>
<protein>
    <submittedName>
        <fullName evidence="2">Uncharacterized protein</fullName>
    </submittedName>
</protein>
<reference evidence="2" key="1">
    <citation type="submission" date="2021-04" db="EMBL/GenBank/DDBJ databases">
        <title>Isolation of p-tert-butylphenol degrading bacteria Sphingobium phenoxybenzoativorans Tas13 from active sludge.</title>
        <authorList>
            <person name="Li Y."/>
        </authorList>
    </citation>
    <scope>NUCLEOTIDE SEQUENCE</scope>
    <source>
        <strain evidence="2">Tas13</strain>
    </source>
</reference>
<organism evidence="2 3">
    <name type="scientific">Sphingobium phenoxybenzoativorans</name>
    <dbReference type="NCBI Taxonomy" id="1592790"/>
    <lineage>
        <taxon>Bacteria</taxon>
        <taxon>Pseudomonadati</taxon>
        <taxon>Pseudomonadota</taxon>
        <taxon>Alphaproteobacteria</taxon>
        <taxon>Sphingomonadales</taxon>
        <taxon>Sphingomonadaceae</taxon>
        <taxon>Sphingobium</taxon>
    </lineage>
</organism>
<proteinExistence type="predicted"/>
<keyword evidence="3" id="KW-1185">Reference proteome</keyword>
<keyword evidence="1" id="KW-0812">Transmembrane</keyword>
<evidence type="ECO:0000313" key="2">
    <source>
        <dbReference type="EMBL" id="QUT04011.1"/>
    </source>
</evidence>
<dbReference type="AlphaFoldDB" id="A0A975K346"/>
<feature type="transmembrane region" description="Helical" evidence="1">
    <location>
        <begin position="41"/>
        <end position="62"/>
    </location>
</feature>
<sequence>MIYILAAAITLVSSVFGGVMCLREYMLAGDDLADALEFPRMTISITAVIIGSAFLTSVAVLFGSAGL</sequence>
<accession>A0A975K346</accession>